<accession>A0A5C5ZU10</accession>
<reference evidence="1 2" key="1">
    <citation type="submission" date="2019-02" db="EMBL/GenBank/DDBJ databases">
        <title>Deep-cultivation of Planctomycetes and their phenomic and genomic characterization uncovers novel biology.</title>
        <authorList>
            <person name="Wiegand S."/>
            <person name="Jogler M."/>
            <person name="Boedeker C."/>
            <person name="Pinto D."/>
            <person name="Vollmers J."/>
            <person name="Rivas-Marin E."/>
            <person name="Kohn T."/>
            <person name="Peeters S.H."/>
            <person name="Heuer A."/>
            <person name="Rast P."/>
            <person name="Oberbeckmann S."/>
            <person name="Bunk B."/>
            <person name="Jeske O."/>
            <person name="Meyerdierks A."/>
            <person name="Storesund J.E."/>
            <person name="Kallscheuer N."/>
            <person name="Luecker S."/>
            <person name="Lage O.M."/>
            <person name="Pohl T."/>
            <person name="Merkel B.J."/>
            <person name="Hornburger P."/>
            <person name="Mueller R.-W."/>
            <person name="Bruemmer F."/>
            <person name="Labrenz M."/>
            <person name="Spormann A.M."/>
            <person name="Op Den Camp H."/>
            <person name="Overmann J."/>
            <person name="Amann R."/>
            <person name="Jetten M.S.M."/>
            <person name="Mascher T."/>
            <person name="Medema M.H."/>
            <person name="Devos D.P."/>
            <person name="Kaster A.-K."/>
            <person name="Ovreas L."/>
            <person name="Rohde M."/>
            <person name="Galperin M.Y."/>
            <person name="Jogler C."/>
        </authorList>
    </citation>
    <scope>NUCLEOTIDE SEQUENCE [LARGE SCALE GENOMIC DNA]</scope>
    <source>
        <strain evidence="1 2">Pla52n</strain>
    </source>
</reference>
<dbReference type="AlphaFoldDB" id="A0A5C5ZU10"/>
<name>A0A5C5ZU10_9BACT</name>
<protein>
    <submittedName>
        <fullName evidence="1">Uncharacterized protein</fullName>
    </submittedName>
</protein>
<comment type="caution">
    <text evidence="1">The sequence shown here is derived from an EMBL/GenBank/DDBJ whole genome shotgun (WGS) entry which is preliminary data.</text>
</comment>
<dbReference type="EMBL" id="SJPN01000020">
    <property type="protein sequence ID" value="TWT89593.1"/>
    <property type="molecule type" value="Genomic_DNA"/>
</dbReference>
<dbReference type="Proteomes" id="UP000320176">
    <property type="component" value="Unassembled WGS sequence"/>
</dbReference>
<gene>
    <name evidence="1" type="ORF">Pla52n_67200</name>
</gene>
<evidence type="ECO:0000313" key="1">
    <source>
        <dbReference type="EMBL" id="TWT89593.1"/>
    </source>
</evidence>
<proteinExistence type="predicted"/>
<evidence type="ECO:0000313" key="2">
    <source>
        <dbReference type="Proteomes" id="UP000320176"/>
    </source>
</evidence>
<organism evidence="1 2">
    <name type="scientific">Stieleria varia</name>
    <dbReference type="NCBI Taxonomy" id="2528005"/>
    <lineage>
        <taxon>Bacteria</taxon>
        <taxon>Pseudomonadati</taxon>
        <taxon>Planctomycetota</taxon>
        <taxon>Planctomycetia</taxon>
        <taxon>Pirellulales</taxon>
        <taxon>Pirellulaceae</taxon>
        <taxon>Stieleria</taxon>
    </lineage>
</organism>
<sequence>MKHNSRSARPLLPFGNHDLILIDFPPLSRGFFTGRTHSYNTAPVGYTEASLQTWKRALAPLLGEPSGEPKSPMTRFLES</sequence>
<keyword evidence="2" id="KW-1185">Reference proteome</keyword>